<feature type="compositionally biased region" description="Low complexity" evidence="1">
    <location>
        <begin position="767"/>
        <end position="781"/>
    </location>
</feature>
<feature type="compositionally biased region" description="Polar residues" evidence="1">
    <location>
        <begin position="628"/>
        <end position="652"/>
    </location>
</feature>
<dbReference type="Proteomes" id="UP000054217">
    <property type="component" value="Unassembled WGS sequence"/>
</dbReference>
<feature type="region of interest" description="Disordered" evidence="1">
    <location>
        <begin position="517"/>
        <end position="553"/>
    </location>
</feature>
<feature type="compositionally biased region" description="Polar residues" evidence="1">
    <location>
        <begin position="487"/>
        <end position="498"/>
    </location>
</feature>
<dbReference type="SUPFAM" id="SSF81296">
    <property type="entry name" value="E set domains"/>
    <property type="match status" value="1"/>
</dbReference>
<feature type="compositionally biased region" description="Basic and acidic residues" evidence="1">
    <location>
        <begin position="855"/>
        <end position="867"/>
    </location>
</feature>
<feature type="compositionally biased region" description="Pro residues" evidence="1">
    <location>
        <begin position="964"/>
        <end position="973"/>
    </location>
</feature>
<name>A0A0C3NWE5_PISTI</name>
<dbReference type="InterPro" id="IPR014756">
    <property type="entry name" value="Ig_E-set"/>
</dbReference>
<protein>
    <recommendedName>
        <fullName evidence="4">Arrestin C-terminal-like domain-containing protein</fullName>
    </recommendedName>
</protein>
<dbReference type="GO" id="GO:0000935">
    <property type="term" value="C:division septum"/>
    <property type="evidence" value="ECO:0007669"/>
    <property type="project" value="TreeGrafter"/>
</dbReference>
<dbReference type="PANTHER" id="PTHR36419">
    <property type="entry name" value="ARRESTIN FAMILY PROTEIN 1"/>
    <property type="match status" value="1"/>
</dbReference>
<feature type="compositionally biased region" description="Basic and acidic residues" evidence="1">
    <location>
        <begin position="914"/>
        <end position="928"/>
    </location>
</feature>
<dbReference type="InterPro" id="IPR053060">
    <property type="entry name" value="Cytokinesis_Signaling_Reg"/>
</dbReference>
<feature type="compositionally biased region" description="Polar residues" evidence="1">
    <location>
        <begin position="683"/>
        <end position="710"/>
    </location>
</feature>
<dbReference type="HOGENOM" id="CLU_006109_0_0_1"/>
<evidence type="ECO:0000256" key="1">
    <source>
        <dbReference type="SAM" id="MobiDB-lite"/>
    </source>
</evidence>
<reference evidence="2 3" key="1">
    <citation type="submission" date="2014-04" db="EMBL/GenBank/DDBJ databases">
        <authorList>
            <consortium name="DOE Joint Genome Institute"/>
            <person name="Kuo A."/>
            <person name="Kohler A."/>
            <person name="Costa M.D."/>
            <person name="Nagy L.G."/>
            <person name="Floudas D."/>
            <person name="Copeland A."/>
            <person name="Barry K.W."/>
            <person name="Cichocki N."/>
            <person name="Veneault-Fourrey C."/>
            <person name="LaButti K."/>
            <person name="Lindquist E.A."/>
            <person name="Lipzen A."/>
            <person name="Lundell T."/>
            <person name="Morin E."/>
            <person name="Murat C."/>
            <person name="Sun H."/>
            <person name="Tunlid A."/>
            <person name="Henrissat B."/>
            <person name="Grigoriev I.V."/>
            <person name="Hibbett D.S."/>
            <person name="Martin F."/>
            <person name="Nordberg H.P."/>
            <person name="Cantor M.N."/>
            <person name="Hua S.X."/>
        </authorList>
    </citation>
    <scope>NUCLEOTIDE SEQUENCE [LARGE SCALE GENOMIC DNA]</scope>
    <source>
        <strain evidence="2 3">Marx 270</strain>
    </source>
</reference>
<feature type="region of interest" description="Disordered" evidence="1">
    <location>
        <begin position="336"/>
        <end position="365"/>
    </location>
</feature>
<feature type="compositionally biased region" description="Polar residues" evidence="1">
    <location>
        <begin position="340"/>
        <end position="365"/>
    </location>
</feature>
<accession>A0A0C3NWE5</accession>
<feature type="region of interest" description="Disordered" evidence="1">
    <location>
        <begin position="683"/>
        <end position="718"/>
    </location>
</feature>
<evidence type="ECO:0000313" key="3">
    <source>
        <dbReference type="Proteomes" id="UP000054217"/>
    </source>
</evidence>
<dbReference type="PANTHER" id="PTHR36419:SF1">
    <property type="entry name" value="RHO1 GEF LOCALIZING PROTEIN 1"/>
    <property type="match status" value="1"/>
</dbReference>
<feature type="region of interest" description="Disordered" evidence="1">
    <location>
        <begin position="765"/>
        <end position="987"/>
    </location>
</feature>
<feature type="compositionally biased region" description="Basic and acidic residues" evidence="1">
    <location>
        <begin position="802"/>
        <end position="814"/>
    </location>
</feature>
<organism evidence="2 3">
    <name type="scientific">Pisolithus tinctorius Marx 270</name>
    <dbReference type="NCBI Taxonomy" id="870435"/>
    <lineage>
        <taxon>Eukaryota</taxon>
        <taxon>Fungi</taxon>
        <taxon>Dikarya</taxon>
        <taxon>Basidiomycota</taxon>
        <taxon>Agaricomycotina</taxon>
        <taxon>Agaricomycetes</taxon>
        <taxon>Agaricomycetidae</taxon>
        <taxon>Boletales</taxon>
        <taxon>Sclerodermatineae</taxon>
        <taxon>Pisolithaceae</taxon>
        <taxon>Pisolithus</taxon>
    </lineage>
</organism>
<dbReference type="OrthoDB" id="4001642at2759"/>
<evidence type="ECO:0000313" key="2">
    <source>
        <dbReference type="EMBL" id="KIN99508.1"/>
    </source>
</evidence>
<dbReference type="AlphaFoldDB" id="A0A0C3NWE5"/>
<keyword evidence="3" id="KW-1185">Reference proteome</keyword>
<feature type="compositionally biased region" description="Low complexity" evidence="1">
    <location>
        <begin position="528"/>
        <end position="546"/>
    </location>
</feature>
<feature type="region of interest" description="Disordered" evidence="1">
    <location>
        <begin position="462"/>
        <end position="498"/>
    </location>
</feature>
<dbReference type="GO" id="GO:0000917">
    <property type="term" value="P:division septum assembly"/>
    <property type="evidence" value="ECO:0007669"/>
    <property type="project" value="TreeGrafter"/>
</dbReference>
<feature type="compositionally biased region" description="Low complexity" evidence="1">
    <location>
        <begin position="870"/>
        <end position="885"/>
    </location>
</feature>
<evidence type="ECO:0008006" key="4">
    <source>
        <dbReference type="Google" id="ProtNLM"/>
    </source>
</evidence>
<feature type="region of interest" description="Disordered" evidence="1">
    <location>
        <begin position="628"/>
        <end position="664"/>
    </location>
</feature>
<gene>
    <name evidence="2" type="ORF">M404DRAFT_1004612</name>
</gene>
<dbReference type="InterPro" id="IPR014752">
    <property type="entry name" value="Arrestin-like_C"/>
</dbReference>
<sequence>MSNVRIALQPPPNVDFVVGYPGIPPGARDRPQAAVKGAVEVRVGPQGAKAKWVKVELKKIETLPGGGQANSYYDHIGSSPIILWQSSEEYSMLQSQDFPFLIRIPESIPPSIALEKGAGIRYELVATACTLGKKGFFRRRKTTVVSQAATIIIDKHELHSTWPVYSQAESRSVLQDGVRLTVERKQTCYGPGDRVSITAILRPEIAQPVILRGFEFTLRETTVFRAGPHASGAGGGGANKRTGPQVRVTTIGEQKVPLSATIHNGSQHKAELGCLIPNTHTTTSLNAARHIDITYVIIVRAWTGGASQSVAMELPVIVSNWPRNVSEEAIRRIGPAPSLCMTSPSSTAPTVPITSTTPHHNPSSGFSGVQDHTFSSAPAGGTAGRGSLLPPRQHVQYSSAPIGHNGNVRRDAQLEVDELGGLMYGRRGSNTTVDHPGFGVGNGAGQQSGMARIEEDVANLTAGADITTRPSFTGSVGAPQHRRRPSATGSQAGHHQNRLTITNYSEREAEALAAENMNLDSSGGGGTSSSVSGSRPGPRPSSGPRGQWPTAEDEKTQLYESAVARVQKVQGAAAAMANGAQSQDDSLQPTPTNVTPKKSATSWPTAEEEKMRLYDQAQAIAKRTQALGTYSPSLHSRTSSEANGLPRTNSPSRGAGGGMHTAAASPSVTMSAGAVLYQSALSSMNSKPSNSNLRNARTSPGPQQTTTVSSPRHVPQYPTAEEEKAALRRYHEAKLAVDRSQNTQYASKEGIVTPAPVSYDTLYPQGASSSSCGPVASSSHAGPVDELPPPFDASGSRQQEYLTEKERMRRHYEALDAGSLGSPPPGQATSNQTSSPAYPTSVPPYAAPPSVESELPEKETLRRRYAEQDAAATSQQQSSPGGYQPPLSPPPRVNGTRAQPVPPIVNGTKPLTAAEEKAQLKAKYEAEARGSNNNSSTNGHGLINSSYTSTSYHPYANGGASRGSPPPLMPRPPAEYIQETQEEDLRGRYYDSVGVEEALRGIPAMRPISPMRNPHLDVRPFSPFDVGLGYDATNSPRSPRPPPQH</sequence>
<reference evidence="3" key="2">
    <citation type="submission" date="2015-01" db="EMBL/GenBank/DDBJ databases">
        <title>Evolutionary Origins and Diversification of the Mycorrhizal Mutualists.</title>
        <authorList>
            <consortium name="DOE Joint Genome Institute"/>
            <consortium name="Mycorrhizal Genomics Consortium"/>
            <person name="Kohler A."/>
            <person name="Kuo A."/>
            <person name="Nagy L.G."/>
            <person name="Floudas D."/>
            <person name="Copeland A."/>
            <person name="Barry K.W."/>
            <person name="Cichocki N."/>
            <person name="Veneault-Fourrey C."/>
            <person name="LaButti K."/>
            <person name="Lindquist E.A."/>
            <person name="Lipzen A."/>
            <person name="Lundell T."/>
            <person name="Morin E."/>
            <person name="Murat C."/>
            <person name="Riley R."/>
            <person name="Ohm R."/>
            <person name="Sun H."/>
            <person name="Tunlid A."/>
            <person name="Henrissat B."/>
            <person name="Grigoriev I.V."/>
            <person name="Hibbett D.S."/>
            <person name="Martin F."/>
        </authorList>
    </citation>
    <scope>NUCLEOTIDE SEQUENCE [LARGE SCALE GENOMIC DNA]</scope>
    <source>
        <strain evidence="3">Marx 270</strain>
    </source>
</reference>
<feature type="compositionally biased region" description="Polar residues" evidence="1">
    <location>
        <begin position="827"/>
        <end position="838"/>
    </location>
</feature>
<dbReference type="Gene3D" id="2.60.40.640">
    <property type="match status" value="1"/>
</dbReference>
<feature type="region of interest" description="Disordered" evidence="1">
    <location>
        <begin position="575"/>
        <end position="607"/>
    </location>
</feature>
<dbReference type="InParanoid" id="A0A0C3NWE5"/>
<dbReference type="EMBL" id="KN832004">
    <property type="protein sequence ID" value="KIN99508.1"/>
    <property type="molecule type" value="Genomic_DNA"/>
</dbReference>
<proteinExistence type="predicted"/>
<feature type="compositionally biased region" description="Polar residues" evidence="1">
    <location>
        <begin position="937"/>
        <end position="952"/>
    </location>
</feature>
<feature type="compositionally biased region" description="Polar residues" evidence="1">
    <location>
        <begin position="581"/>
        <end position="604"/>
    </location>
</feature>
<feature type="region of interest" description="Disordered" evidence="1">
    <location>
        <begin position="1005"/>
        <end position="1045"/>
    </location>
</feature>